<dbReference type="AlphaFoldDB" id="A0A813PAY1"/>
<keyword evidence="1" id="KW-0175">Coiled coil</keyword>
<feature type="coiled-coil region" evidence="1">
    <location>
        <begin position="319"/>
        <end position="367"/>
    </location>
</feature>
<feature type="compositionally biased region" description="Polar residues" evidence="2">
    <location>
        <begin position="278"/>
        <end position="288"/>
    </location>
</feature>
<evidence type="ECO:0000313" key="3">
    <source>
        <dbReference type="EMBL" id="CAF0750145.1"/>
    </source>
</evidence>
<organism evidence="3 4">
    <name type="scientific">Brachionus calyciflorus</name>
    <dbReference type="NCBI Taxonomy" id="104777"/>
    <lineage>
        <taxon>Eukaryota</taxon>
        <taxon>Metazoa</taxon>
        <taxon>Spiralia</taxon>
        <taxon>Gnathifera</taxon>
        <taxon>Rotifera</taxon>
        <taxon>Eurotatoria</taxon>
        <taxon>Monogononta</taxon>
        <taxon>Pseudotrocha</taxon>
        <taxon>Ploima</taxon>
        <taxon>Brachionidae</taxon>
        <taxon>Brachionus</taxon>
    </lineage>
</organism>
<sequence>MKQVLEEKTEIKYIPTKKINLNQVNLPGKSPEIKNLKIENFPGRLIKSKSNANVGCIMNDDDYYEKGQTIPKNNINNNSIPNQSSETKSNCRRIYENEFSIKSRAKSADTNCLINRDKLAQTNNEKNINSKNKNIPTTTTTSSNSKSNYLLDNNSVAFDKEMHRMAYHIGYNRYKERDLIDLNGFYSKMNKSYQMHPSVVSNHRRYRAHAHRQMDQFDWAYEMERERLENMEAIRSRRSRRYNQSEELVQNSEFISKLDYRNARSQSNDSQLNEDKYTPSSSVENSSPELVHKNAHLRKPEQSVVETAVQTSTESLAEKQAESKLVSELKSQMEVLKAEIARLQNAQTTLEKNLKQQQQQQAQQQQQNTILRPIIYSGANLDQGDYTEYTLDQFIQSEDQLFNQQFANYADLFNAQNQATMNSIMNQNKFINSVQSKPQQINQTVINKNNNNQNETKSPVKASTLTNLTQNSSGQNVNKNIPNNPVFNNKPVQNQQKINVNPMQKVMPSQNIDKKPSVPITTQLNVNTTTSEPQIGPISPNAQLYQKLLKLVSDSVDLTDSEISKQMSTLLSNPHIKTRLKQLHSQLLQDPNQYWPKLESILLFDNPGKDSFKLQNLPSLQKKLQNVIHDLVDLKKYYSESSASINNNNTILNNKQFSNTPHRVINREFKNLN</sequence>
<gene>
    <name evidence="3" type="ORF">OXX778_LOCUS3868</name>
</gene>
<dbReference type="Proteomes" id="UP000663879">
    <property type="component" value="Unassembled WGS sequence"/>
</dbReference>
<reference evidence="3" key="1">
    <citation type="submission" date="2021-02" db="EMBL/GenBank/DDBJ databases">
        <authorList>
            <person name="Nowell W R."/>
        </authorList>
    </citation>
    <scope>NUCLEOTIDE SEQUENCE</scope>
    <source>
        <strain evidence="3">Ploen Becks lab</strain>
    </source>
</reference>
<evidence type="ECO:0000256" key="2">
    <source>
        <dbReference type="SAM" id="MobiDB-lite"/>
    </source>
</evidence>
<feature type="region of interest" description="Disordered" evidence="2">
    <location>
        <begin position="260"/>
        <end position="288"/>
    </location>
</feature>
<protein>
    <submittedName>
        <fullName evidence="3">Uncharacterized protein</fullName>
    </submittedName>
</protein>
<proteinExistence type="predicted"/>
<feature type="region of interest" description="Disordered" evidence="2">
    <location>
        <begin position="123"/>
        <end position="146"/>
    </location>
</feature>
<keyword evidence="4" id="KW-1185">Reference proteome</keyword>
<name>A0A813PAY1_9BILA</name>
<dbReference type="EMBL" id="CAJNOC010000359">
    <property type="protein sequence ID" value="CAF0750145.1"/>
    <property type="molecule type" value="Genomic_DNA"/>
</dbReference>
<accession>A0A813PAY1</accession>
<evidence type="ECO:0000313" key="4">
    <source>
        <dbReference type="Proteomes" id="UP000663879"/>
    </source>
</evidence>
<dbReference type="OrthoDB" id="10576404at2759"/>
<comment type="caution">
    <text evidence="3">The sequence shown here is derived from an EMBL/GenBank/DDBJ whole genome shotgun (WGS) entry which is preliminary data.</text>
</comment>
<evidence type="ECO:0000256" key="1">
    <source>
        <dbReference type="SAM" id="Coils"/>
    </source>
</evidence>